<reference evidence="16" key="1">
    <citation type="submission" date="2017-02" db="UniProtKB">
        <authorList>
            <consortium name="WormBaseParasite"/>
        </authorList>
    </citation>
    <scope>IDENTIFICATION</scope>
</reference>
<dbReference type="EC" id="2.5.1.25" evidence="2"/>
<keyword evidence="15" id="KW-1185">Reference proteome</keyword>
<comment type="subcellular location">
    <subcellularLocation>
        <location evidence="1">Nucleus</location>
    </subcellularLocation>
</comment>
<dbReference type="Proteomes" id="UP000274756">
    <property type="component" value="Unassembled WGS sequence"/>
</dbReference>
<organism evidence="14 16">
    <name type="scientific">Dracunculus medinensis</name>
    <name type="common">Guinea worm</name>
    <dbReference type="NCBI Taxonomy" id="318479"/>
    <lineage>
        <taxon>Eukaryota</taxon>
        <taxon>Metazoa</taxon>
        <taxon>Ecdysozoa</taxon>
        <taxon>Nematoda</taxon>
        <taxon>Chromadorea</taxon>
        <taxon>Rhabditida</taxon>
        <taxon>Spirurina</taxon>
        <taxon>Dracunculoidea</taxon>
        <taxon>Dracunculidae</taxon>
        <taxon>Dracunculus</taxon>
    </lineage>
</organism>
<dbReference type="GO" id="GO:0005634">
    <property type="term" value="C:nucleus"/>
    <property type="evidence" value="ECO:0007669"/>
    <property type="project" value="UniProtKB-SubCell"/>
</dbReference>
<dbReference type="SMART" id="SM01144">
    <property type="entry name" value="DTW"/>
    <property type="match status" value="1"/>
</dbReference>
<gene>
    <name evidence="13" type="ORF">DME_LOCUS10660</name>
</gene>
<evidence type="ECO:0000313" key="14">
    <source>
        <dbReference type="Proteomes" id="UP000038040"/>
    </source>
</evidence>
<dbReference type="InterPro" id="IPR051521">
    <property type="entry name" value="tRNA_Mod/Golgi_Maint"/>
</dbReference>
<dbReference type="GO" id="GO:0016432">
    <property type="term" value="F:tRNA-uridine aminocarboxypropyltransferase activity"/>
    <property type="evidence" value="ECO:0007669"/>
    <property type="project" value="UniProtKB-EC"/>
</dbReference>
<protein>
    <recommendedName>
        <fullName evidence="9">tRNA-uridine aminocarboxypropyltransferase 1</fullName>
        <ecNumber evidence="2">2.5.1.25</ecNumber>
    </recommendedName>
    <alternativeName>
        <fullName evidence="10">DTW domain-containing protein 1</fullName>
    </alternativeName>
</protein>
<evidence type="ECO:0000259" key="12">
    <source>
        <dbReference type="SMART" id="SM01144"/>
    </source>
</evidence>
<evidence type="ECO:0000256" key="4">
    <source>
        <dbReference type="ARBA" id="ARBA00022691"/>
    </source>
</evidence>
<evidence type="ECO:0000256" key="5">
    <source>
        <dbReference type="ARBA" id="ARBA00022694"/>
    </source>
</evidence>
<sequence>MRQECSICKRKRMYFCYDCRRYMPGVQELVPTIELPVKIDIIKHAKEKSSKSTSIHCLLLSPLSTRLFNHNDKDFDYNNCTDTVLVYPSQKALTLQEYINKYGAISRFVFLDSTWHQVKMLRNLPQLKRLQVVRLSSYETLFWRPQKGYGMEYLATIEAIYYAIREQQKILNSNYNRSIDNLLFWFLFFRSKIPKNYFNFNYSKK</sequence>
<evidence type="ECO:0000256" key="1">
    <source>
        <dbReference type="ARBA" id="ARBA00004123"/>
    </source>
</evidence>
<accession>A0A0N4UNF9</accession>
<dbReference type="InterPro" id="IPR005636">
    <property type="entry name" value="DTW"/>
</dbReference>
<dbReference type="Pfam" id="PF03942">
    <property type="entry name" value="DTW"/>
    <property type="match status" value="1"/>
</dbReference>
<dbReference type="Proteomes" id="UP000038040">
    <property type="component" value="Unplaced"/>
</dbReference>
<proteinExistence type="inferred from homology"/>
<dbReference type="WBParaSite" id="DME_0000944001-mRNA-1">
    <property type="protein sequence ID" value="DME_0000944001-mRNA-1"/>
    <property type="gene ID" value="DME_0000944001"/>
</dbReference>
<dbReference type="GO" id="GO:0006400">
    <property type="term" value="P:tRNA modification"/>
    <property type="evidence" value="ECO:0007669"/>
    <property type="project" value="TreeGrafter"/>
</dbReference>
<dbReference type="AlphaFoldDB" id="A0A0N4UNF9"/>
<comment type="function">
    <text evidence="7">Catalyzes the formation of 3-(3-amino-3-carboxypropyl)uridine (acp3U) at position 20 in the D-loop of several cytoplasmic tRNAs (acp3U(20)).</text>
</comment>
<evidence type="ECO:0000256" key="11">
    <source>
        <dbReference type="ARBA" id="ARBA00048718"/>
    </source>
</evidence>
<keyword evidence="4" id="KW-0949">S-adenosyl-L-methionine</keyword>
<evidence type="ECO:0000256" key="10">
    <source>
        <dbReference type="ARBA" id="ARBA00042508"/>
    </source>
</evidence>
<comment type="catalytic activity">
    <reaction evidence="11">
        <text>a uridine in tRNA + S-adenosyl-L-methionine = a 3-[(3S)-3-amino-3-carboxypropyl]uridine in tRNA + S-methyl-5'-thioadenosine + H(+)</text>
        <dbReference type="Rhea" id="RHEA:62432"/>
        <dbReference type="Rhea" id="RHEA-COMP:13339"/>
        <dbReference type="Rhea" id="RHEA-COMP:16092"/>
        <dbReference type="ChEBI" id="CHEBI:15378"/>
        <dbReference type="ChEBI" id="CHEBI:17509"/>
        <dbReference type="ChEBI" id="CHEBI:59789"/>
        <dbReference type="ChEBI" id="CHEBI:65315"/>
        <dbReference type="ChEBI" id="CHEBI:82930"/>
        <dbReference type="EC" id="2.5.1.25"/>
    </reaction>
</comment>
<evidence type="ECO:0000256" key="2">
    <source>
        <dbReference type="ARBA" id="ARBA00012386"/>
    </source>
</evidence>
<evidence type="ECO:0000256" key="6">
    <source>
        <dbReference type="ARBA" id="ARBA00023242"/>
    </source>
</evidence>
<evidence type="ECO:0000313" key="15">
    <source>
        <dbReference type="Proteomes" id="UP000274756"/>
    </source>
</evidence>
<comment type="similarity">
    <text evidence="8">Belongs to the TDD superfamily. DTWD1 family.</text>
</comment>
<dbReference type="EMBL" id="UYYG01001233">
    <property type="protein sequence ID" value="VDN60687.1"/>
    <property type="molecule type" value="Genomic_DNA"/>
</dbReference>
<dbReference type="PANTHER" id="PTHR15627:SF8">
    <property type="entry name" value="TRNA-URIDINE AMINOCARBOXYPROPYLTRANSFERASE 1"/>
    <property type="match status" value="1"/>
</dbReference>
<feature type="domain" description="DTW" evidence="12">
    <location>
        <begin position="12"/>
        <end position="198"/>
    </location>
</feature>
<keyword evidence="3" id="KW-0808">Transferase</keyword>
<evidence type="ECO:0000256" key="8">
    <source>
        <dbReference type="ARBA" id="ARBA00038290"/>
    </source>
</evidence>
<evidence type="ECO:0000256" key="3">
    <source>
        <dbReference type="ARBA" id="ARBA00022679"/>
    </source>
</evidence>
<keyword evidence="5" id="KW-0819">tRNA processing</keyword>
<evidence type="ECO:0000313" key="13">
    <source>
        <dbReference type="EMBL" id="VDN60687.1"/>
    </source>
</evidence>
<evidence type="ECO:0000256" key="7">
    <source>
        <dbReference type="ARBA" id="ARBA00037050"/>
    </source>
</evidence>
<keyword evidence="6" id="KW-0539">Nucleus</keyword>
<dbReference type="PANTHER" id="PTHR15627">
    <property type="entry name" value="NATURAL KILLER CELL-SPECIFIC ANTIGEN KLIP1"/>
    <property type="match status" value="1"/>
</dbReference>
<dbReference type="STRING" id="318479.A0A0N4UNF9"/>
<evidence type="ECO:0000256" key="9">
    <source>
        <dbReference type="ARBA" id="ARBA00039242"/>
    </source>
</evidence>
<evidence type="ECO:0000313" key="16">
    <source>
        <dbReference type="WBParaSite" id="DME_0000944001-mRNA-1"/>
    </source>
</evidence>
<dbReference type="OrthoDB" id="3173at2759"/>
<reference evidence="13 15" key="2">
    <citation type="submission" date="2018-11" db="EMBL/GenBank/DDBJ databases">
        <authorList>
            <consortium name="Pathogen Informatics"/>
        </authorList>
    </citation>
    <scope>NUCLEOTIDE SEQUENCE [LARGE SCALE GENOMIC DNA]</scope>
</reference>
<name>A0A0N4UNF9_DRAME</name>